<accession>A0A0C2WPZ1</accession>
<dbReference type="HOGENOM" id="CLU_1703761_0_0_1"/>
<dbReference type="OrthoDB" id="3232221at2759"/>
<dbReference type="AlphaFoldDB" id="A0A0C2WPZ1"/>
<keyword evidence="2" id="KW-1185">Reference proteome</keyword>
<reference evidence="1 2" key="1">
    <citation type="submission" date="2014-04" db="EMBL/GenBank/DDBJ databases">
        <title>Evolutionary Origins and Diversification of the Mycorrhizal Mutualists.</title>
        <authorList>
            <consortium name="DOE Joint Genome Institute"/>
            <consortium name="Mycorrhizal Genomics Consortium"/>
            <person name="Kohler A."/>
            <person name="Kuo A."/>
            <person name="Nagy L.G."/>
            <person name="Floudas D."/>
            <person name="Copeland A."/>
            <person name="Barry K.W."/>
            <person name="Cichocki N."/>
            <person name="Veneault-Fourrey C."/>
            <person name="LaButti K."/>
            <person name="Lindquist E.A."/>
            <person name="Lipzen A."/>
            <person name="Lundell T."/>
            <person name="Morin E."/>
            <person name="Murat C."/>
            <person name="Riley R."/>
            <person name="Ohm R."/>
            <person name="Sun H."/>
            <person name="Tunlid A."/>
            <person name="Henrissat B."/>
            <person name="Grigoriev I.V."/>
            <person name="Hibbett D.S."/>
            <person name="Martin F."/>
        </authorList>
    </citation>
    <scope>NUCLEOTIDE SEQUENCE [LARGE SCALE GENOMIC DNA]</scope>
    <source>
        <strain evidence="1 2">Koide BX008</strain>
    </source>
</reference>
<evidence type="ECO:0000313" key="2">
    <source>
        <dbReference type="Proteomes" id="UP000054549"/>
    </source>
</evidence>
<name>A0A0C2WPZ1_AMAMK</name>
<dbReference type="Proteomes" id="UP000054549">
    <property type="component" value="Unassembled WGS sequence"/>
</dbReference>
<evidence type="ECO:0000313" key="1">
    <source>
        <dbReference type="EMBL" id="KIL63727.1"/>
    </source>
</evidence>
<gene>
    <name evidence="1" type="ORF">M378DRAFT_656364</name>
</gene>
<dbReference type="EMBL" id="KN818256">
    <property type="protein sequence ID" value="KIL63727.1"/>
    <property type="molecule type" value="Genomic_DNA"/>
</dbReference>
<dbReference type="InParanoid" id="A0A0C2WPZ1"/>
<organism evidence="1 2">
    <name type="scientific">Amanita muscaria (strain Koide BX008)</name>
    <dbReference type="NCBI Taxonomy" id="946122"/>
    <lineage>
        <taxon>Eukaryota</taxon>
        <taxon>Fungi</taxon>
        <taxon>Dikarya</taxon>
        <taxon>Basidiomycota</taxon>
        <taxon>Agaricomycotina</taxon>
        <taxon>Agaricomycetes</taxon>
        <taxon>Agaricomycetidae</taxon>
        <taxon>Agaricales</taxon>
        <taxon>Pluteineae</taxon>
        <taxon>Amanitaceae</taxon>
        <taxon>Amanita</taxon>
    </lineage>
</organism>
<sequence length="154" mass="17376">MSHTKLSGGSRAAMEIPLFNALQNIRAIMAKLAATDGALTITLFSTSGAILDRNLDNTRGAIGLEFASLVHNLTTIKTSDPIAKAYPDIHYNLKNHIARRNWLIREYETTAPIKLRTAFTMIFLQSRMESLLRLRHKDIPLTRSCLWQDLGQWI</sequence>
<protein>
    <submittedName>
        <fullName evidence="1">Uncharacterized protein</fullName>
    </submittedName>
</protein>
<proteinExistence type="predicted"/>